<proteinExistence type="predicted"/>
<reference evidence="1" key="1">
    <citation type="submission" date="2015-12" db="EMBL/GenBank/DDBJ databases">
        <title>Update maize B73 reference genome by single molecule sequencing technologies.</title>
        <authorList>
            <consortium name="Maize Genome Sequencing Project"/>
            <person name="Ware D."/>
        </authorList>
    </citation>
    <scope>NUCLEOTIDE SEQUENCE</scope>
    <source>
        <tissue evidence="1">Seedling</tissue>
    </source>
</reference>
<sequence>MVLPPSKSHHRLSVPHQDQGRPSVRMAATVKLIIWRCFVFSIYAYVTSRKPSVKLPFITRETENLGAPRTCMLRMEFTAGNGDVFEATGQ</sequence>
<protein>
    <submittedName>
        <fullName evidence="1">ORMDL family protein</fullName>
    </submittedName>
</protein>
<dbReference type="EMBL" id="CM000781">
    <property type="protein sequence ID" value="AQK73494.1"/>
    <property type="molecule type" value="Genomic_DNA"/>
</dbReference>
<accession>A0A1D6HFT8</accession>
<name>A0A1D6HFT8_MAIZE</name>
<organism evidence="1">
    <name type="scientific">Zea mays</name>
    <name type="common">Maize</name>
    <dbReference type="NCBI Taxonomy" id="4577"/>
    <lineage>
        <taxon>Eukaryota</taxon>
        <taxon>Viridiplantae</taxon>
        <taxon>Streptophyta</taxon>
        <taxon>Embryophyta</taxon>
        <taxon>Tracheophyta</taxon>
        <taxon>Spermatophyta</taxon>
        <taxon>Magnoliopsida</taxon>
        <taxon>Liliopsida</taxon>
        <taxon>Poales</taxon>
        <taxon>Poaceae</taxon>
        <taxon>PACMAD clade</taxon>
        <taxon>Panicoideae</taxon>
        <taxon>Andropogonodae</taxon>
        <taxon>Andropogoneae</taxon>
        <taxon>Tripsacinae</taxon>
        <taxon>Zea</taxon>
    </lineage>
</organism>
<evidence type="ECO:0000313" key="1">
    <source>
        <dbReference type="EMBL" id="AQK73494.1"/>
    </source>
</evidence>
<gene>
    <name evidence="1" type="ORF">ZEAMMB73_Zm00001d017574</name>
</gene>
<dbReference type="AlphaFoldDB" id="A0A1D6HFT8"/>